<feature type="compositionally biased region" description="Basic residues" evidence="1">
    <location>
        <begin position="886"/>
        <end position="895"/>
    </location>
</feature>
<feature type="region of interest" description="Disordered" evidence="1">
    <location>
        <begin position="75"/>
        <end position="97"/>
    </location>
</feature>
<evidence type="ECO:0000313" key="3">
    <source>
        <dbReference type="Proteomes" id="UP000613740"/>
    </source>
</evidence>
<reference evidence="2" key="1">
    <citation type="journal article" date="2020" name="bioRxiv">
        <title>Comparative genomics of Chlamydomonas.</title>
        <authorList>
            <person name="Craig R.J."/>
            <person name="Hasan A.R."/>
            <person name="Ness R.W."/>
            <person name="Keightley P.D."/>
        </authorList>
    </citation>
    <scope>NUCLEOTIDE SEQUENCE</scope>
    <source>
        <strain evidence="2">CCAP 11/173</strain>
    </source>
</reference>
<feature type="region of interest" description="Disordered" evidence="1">
    <location>
        <begin position="217"/>
        <end position="250"/>
    </location>
</feature>
<sequence length="1467" mass="153527">MTANLYTGADQPYARTLAHATDHDTAPTAETAQGLAEAMSHELSQVVKCAVAKSSGGGGSWSSWLLGSALPRLRGEQQQQLQQQQQQQQDKAAREQLRGVSDLSRSMAVEPLLLLGLPGLCGRPQSAGVLGLAAVRRLLAALLAARVNSGALIQQVPGVGPEVARAALQSAELLVEAAHPHLVLLALLDLLHPHLPPLLWDLGLGLAPAGAAVAGGETAAAERQAQKDKQRGEEARAPAGGKHVCLYSGSPERSQSWEQGVLAHLSRAVQRLRAQAPQQPWEQRPALATPPEQQQQQQQQQQAPQARGRYRPAGPAGTEWYNAEDAAEVEEEEEEEEGDAWSGPPAALERVCLHGDGGLAELFSAHPRFGQALYGALLGHLPRLFAPAVPDWLVPAEEQDAPPPPDFYPERRGTTTPLAVGRQLVRWLVAARGGGQVAADVQQHLRMMAGVSPAAVLGPNGTWKAAEPLREHGRILRYLRSAAFAAGDSAGAALRCCGCLLPPPAAALVAVAQQQQQQQQQQQAAAAHLERMEREAEAALGATLAATPLTASTPISVRMAVLRLRAYGSLWLPDQRLQPPPASQQQQQQQQSSHDAHPAPQQQPTKAKLQQGPLLSSEALLALAQALMRMPPTRRLQPPPHYGSTGSKNFSSCSSPRLSHLAGLLPPSGPMARALAAMAAGDGGGGSGYAGGDGGGPYTEAELREALSRVLSRMVGPTEFPQALADLHHLTASHPDCELLLADLADLAAVGPVFVEFVRLALGNARRAAAAGAAAAAAPRPTPAPRPFDPLGGDETLPFGVAAAHDAVLAVRPVDDRQALLAAAPPLQQGPAQQQQQQQQQPHPRQGSNLDLEQEQGSSDSEYGDEEEPAAASEDDSSSAGDQQRPRQRPCRWRGARGECSGDGLESGVEEYAAGGAERYGRRYSWTPKPSYLEQLWRPLQQQRERERERERERQLRMQATAAAFANSGAARCEGAAAAGVASSGGSKVAFEPDVAAAAACGRQQQAHPAAPPHQPLLSQPQPPQPAATLWQHPFVVPPPNMRTAAAAAVAAAIAKPSARLRVQVELKLKLAAGVAAVAEPHLSAFRRHAQPSQKLPLRQPPPPEHHDRRQQQQQAAYSAMLQEQQQLARLQVVIDGGGRAGIGGGGLPLGGLMGGLLMDATQRPHQGGRPPALVGEPYPYPAGAHPSVCYLEPLWGPVVQRREQERQQRTAAPAAAPAAATAAAAAAAGGADDHQPPTDVVRQCSTATTATATAASVAAGKGRGGDAAPAYGTGARAPPHAAAAAGPRHHRPNQQEAPVAVAVAVAPPPQLQLGARRSRVARALALLPPAVAALPPSKPEYARSVFNTAAAAALAAAGGALPEGSLAAARKQLRAQVGELVRALTVDPAVGVRRQLTSPHLIGALQALADLHALAAAHPPCHDDMLDRVFGQVVDSPAMFVAQAVDGAWRQQARDVVAGGGGGAWS</sequence>
<dbReference type="EMBL" id="JAEHOD010000092">
    <property type="protein sequence ID" value="KAG2428535.1"/>
    <property type="molecule type" value="Genomic_DNA"/>
</dbReference>
<feature type="compositionally biased region" description="Low complexity" evidence="1">
    <location>
        <begin position="583"/>
        <end position="593"/>
    </location>
</feature>
<feature type="compositionally biased region" description="Basic and acidic residues" evidence="1">
    <location>
        <begin position="224"/>
        <end position="236"/>
    </location>
</feature>
<name>A0A835SXC2_9CHLO</name>
<proteinExistence type="predicted"/>
<feature type="compositionally biased region" description="Low complexity" evidence="1">
    <location>
        <begin position="827"/>
        <end position="846"/>
    </location>
</feature>
<feature type="region of interest" description="Disordered" evidence="1">
    <location>
        <begin position="632"/>
        <end position="654"/>
    </location>
</feature>
<feature type="region of interest" description="Disordered" evidence="1">
    <location>
        <begin position="573"/>
        <end position="612"/>
    </location>
</feature>
<feature type="compositionally biased region" description="Pro residues" evidence="1">
    <location>
        <begin position="1010"/>
        <end position="1026"/>
    </location>
</feature>
<dbReference type="OrthoDB" id="10674500at2759"/>
<keyword evidence="3" id="KW-1185">Reference proteome</keyword>
<protein>
    <submittedName>
        <fullName evidence="2">Uncharacterized protein</fullName>
    </submittedName>
</protein>
<feature type="compositionally biased region" description="Polar residues" evidence="1">
    <location>
        <begin position="644"/>
        <end position="654"/>
    </location>
</feature>
<feature type="compositionally biased region" description="Low complexity" evidence="1">
    <location>
        <begin position="77"/>
        <end position="89"/>
    </location>
</feature>
<dbReference type="Proteomes" id="UP000613740">
    <property type="component" value="Unassembled WGS sequence"/>
</dbReference>
<feature type="compositionally biased region" description="Low complexity" evidence="1">
    <location>
        <begin position="1275"/>
        <end position="1287"/>
    </location>
</feature>
<feature type="compositionally biased region" description="Low complexity" evidence="1">
    <location>
        <begin position="287"/>
        <end position="317"/>
    </location>
</feature>
<comment type="caution">
    <text evidence="2">The sequence shown here is derived from an EMBL/GenBank/DDBJ whole genome shotgun (WGS) entry which is preliminary data.</text>
</comment>
<accession>A0A835SXC2</accession>
<evidence type="ECO:0000256" key="1">
    <source>
        <dbReference type="SAM" id="MobiDB-lite"/>
    </source>
</evidence>
<feature type="region of interest" description="Disordered" evidence="1">
    <location>
        <begin position="1255"/>
        <end position="1294"/>
    </location>
</feature>
<feature type="compositionally biased region" description="Low complexity" evidence="1">
    <location>
        <begin position="1000"/>
        <end position="1009"/>
    </location>
</feature>
<evidence type="ECO:0000313" key="2">
    <source>
        <dbReference type="EMBL" id="KAG2428535.1"/>
    </source>
</evidence>
<feature type="region of interest" description="Disordered" evidence="1">
    <location>
        <begin position="827"/>
        <end position="907"/>
    </location>
</feature>
<organism evidence="2 3">
    <name type="scientific">Chlamydomonas schloesseri</name>
    <dbReference type="NCBI Taxonomy" id="2026947"/>
    <lineage>
        <taxon>Eukaryota</taxon>
        <taxon>Viridiplantae</taxon>
        <taxon>Chlorophyta</taxon>
        <taxon>core chlorophytes</taxon>
        <taxon>Chlorophyceae</taxon>
        <taxon>CS clade</taxon>
        <taxon>Chlamydomonadales</taxon>
        <taxon>Chlamydomonadaceae</taxon>
        <taxon>Chlamydomonas</taxon>
    </lineage>
</organism>
<feature type="region of interest" description="Disordered" evidence="1">
    <location>
        <begin position="287"/>
        <end position="318"/>
    </location>
</feature>
<dbReference type="PANTHER" id="PTHR10019">
    <property type="entry name" value="SNF5"/>
    <property type="match status" value="1"/>
</dbReference>
<feature type="region of interest" description="Disordered" evidence="1">
    <location>
        <begin position="1000"/>
        <end position="1033"/>
    </location>
</feature>
<feature type="region of interest" description="Disordered" evidence="1">
    <location>
        <begin position="1086"/>
        <end position="1121"/>
    </location>
</feature>
<feature type="region of interest" description="Disordered" evidence="1">
    <location>
        <begin position="773"/>
        <end position="792"/>
    </location>
</feature>
<feature type="compositionally biased region" description="Acidic residues" evidence="1">
    <location>
        <begin position="862"/>
        <end position="877"/>
    </location>
</feature>
<gene>
    <name evidence="2" type="ORF">HYH02_014339</name>
</gene>